<name>A0ABQ9CFM8_9ROSI</name>
<evidence type="ECO:0000313" key="3">
    <source>
        <dbReference type="Proteomes" id="UP001141253"/>
    </source>
</evidence>
<dbReference type="Gene3D" id="1.10.510.10">
    <property type="entry name" value="Transferase(Phosphotransferase) domain 1"/>
    <property type="match status" value="1"/>
</dbReference>
<dbReference type="SUPFAM" id="SSF56112">
    <property type="entry name" value="Protein kinase-like (PK-like)"/>
    <property type="match status" value="1"/>
</dbReference>
<dbReference type="Pfam" id="PF00069">
    <property type="entry name" value="Pkinase"/>
    <property type="match status" value="1"/>
</dbReference>
<organism evidence="2 3">
    <name type="scientific">Salix suchowensis</name>
    <dbReference type="NCBI Taxonomy" id="1278906"/>
    <lineage>
        <taxon>Eukaryota</taxon>
        <taxon>Viridiplantae</taxon>
        <taxon>Streptophyta</taxon>
        <taxon>Embryophyta</taxon>
        <taxon>Tracheophyta</taxon>
        <taxon>Spermatophyta</taxon>
        <taxon>Magnoliopsida</taxon>
        <taxon>eudicotyledons</taxon>
        <taxon>Gunneridae</taxon>
        <taxon>Pentapetalae</taxon>
        <taxon>rosids</taxon>
        <taxon>fabids</taxon>
        <taxon>Malpighiales</taxon>
        <taxon>Salicaceae</taxon>
        <taxon>Saliceae</taxon>
        <taxon>Salix</taxon>
    </lineage>
</organism>
<keyword evidence="3" id="KW-1185">Reference proteome</keyword>
<dbReference type="Proteomes" id="UP001141253">
    <property type="component" value="Chromosome 5"/>
</dbReference>
<feature type="domain" description="Protein kinase" evidence="1">
    <location>
        <begin position="1"/>
        <end position="101"/>
    </location>
</feature>
<dbReference type="InterPro" id="IPR000719">
    <property type="entry name" value="Prot_kinase_dom"/>
</dbReference>
<protein>
    <recommendedName>
        <fullName evidence="1">Protein kinase domain-containing protein</fullName>
    </recommendedName>
</protein>
<comment type="caution">
    <text evidence="2">The sequence shown here is derived from an EMBL/GenBank/DDBJ whole genome shotgun (WGS) entry which is preliminary data.</text>
</comment>
<reference evidence="2" key="1">
    <citation type="submission" date="2022-10" db="EMBL/GenBank/DDBJ databases">
        <authorList>
            <person name="Hyden B.L."/>
            <person name="Feng K."/>
            <person name="Yates T."/>
            <person name="Jawdy S."/>
            <person name="Smart L.B."/>
            <person name="Muchero W."/>
        </authorList>
    </citation>
    <scope>NUCLEOTIDE SEQUENCE</scope>
    <source>
        <tissue evidence="2">Shoot tip</tissue>
    </source>
</reference>
<dbReference type="InterPro" id="IPR011009">
    <property type="entry name" value="Kinase-like_dom_sf"/>
</dbReference>
<accession>A0ABQ9CFM8</accession>
<dbReference type="PROSITE" id="PS50011">
    <property type="entry name" value="PROTEIN_KINASE_DOM"/>
    <property type="match status" value="1"/>
</dbReference>
<sequence length="101" mass="11103">MTVTGDFNTDPFGNCNGICSWRRAVLSEFARMGDSARMRLGSSFNNLYLASAIVMPCKYVTICDFGYSKSSVLHSQPKSTVGTPAYIAPEVLMTQQYDGKQ</sequence>
<evidence type="ECO:0000259" key="1">
    <source>
        <dbReference type="PROSITE" id="PS50011"/>
    </source>
</evidence>
<gene>
    <name evidence="2" type="ORF">OIU77_019339</name>
</gene>
<evidence type="ECO:0000313" key="2">
    <source>
        <dbReference type="EMBL" id="KAJ6398527.1"/>
    </source>
</evidence>
<dbReference type="EMBL" id="JAPFFI010000003">
    <property type="protein sequence ID" value="KAJ6398527.1"/>
    <property type="molecule type" value="Genomic_DNA"/>
</dbReference>
<reference evidence="2" key="2">
    <citation type="journal article" date="2023" name="Int. J. Mol. Sci.">
        <title>De Novo Assembly and Annotation of 11 Diverse Shrub Willow (Salix) Genomes Reveals Novel Gene Organization in Sex-Linked Regions.</title>
        <authorList>
            <person name="Hyden B."/>
            <person name="Feng K."/>
            <person name="Yates T.B."/>
            <person name="Jawdy S."/>
            <person name="Cereghino C."/>
            <person name="Smart L.B."/>
            <person name="Muchero W."/>
        </authorList>
    </citation>
    <scope>NUCLEOTIDE SEQUENCE</scope>
    <source>
        <tissue evidence="2">Shoot tip</tissue>
    </source>
</reference>
<proteinExistence type="predicted"/>